<feature type="transmembrane region" description="Helical" evidence="7">
    <location>
        <begin position="159"/>
        <end position="180"/>
    </location>
</feature>
<dbReference type="PANTHER" id="PTHR30353">
    <property type="entry name" value="INNER MEMBRANE PROTEIN DEDA-RELATED"/>
    <property type="match status" value="1"/>
</dbReference>
<accession>A0ABS2L1E5</accession>
<evidence type="ECO:0000256" key="1">
    <source>
        <dbReference type="ARBA" id="ARBA00004651"/>
    </source>
</evidence>
<evidence type="ECO:0000259" key="8">
    <source>
        <dbReference type="Pfam" id="PF09335"/>
    </source>
</evidence>
<dbReference type="Pfam" id="PF09335">
    <property type="entry name" value="VTT_dom"/>
    <property type="match status" value="1"/>
</dbReference>
<comment type="similarity">
    <text evidence="2 7">Belongs to the DedA family.</text>
</comment>
<keyword evidence="5 7" id="KW-1133">Transmembrane helix</keyword>
<comment type="caution">
    <text evidence="9">The sequence shown here is derived from an EMBL/GenBank/DDBJ whole genome shotgun (WGS) entry which is preliminary data.</text>
</comment>
<proteinExistence type="inferred from homology"/>
<evidence type="ECO:0000313" key="10">
    <source>
        <dbReference type="Proteomes" id="UP000776164"/>
    </source>
</evidence>
<feature type="transmembrane region" description="Helical" evidence="7">
    <location>
        <begin position="60"/>
        <end position="88"/>
    </location>
</feature>
<organism evidence="9 10">
    <name type="scientific">Subtercola frigoramans</name>
    <dbReference type="NCBI Taxonomy" id="120298"/>
    <lineage>
        <taxon>Bacteria</taxon>
        <taxon>Bacillati</taxon>
        <taxon>Actinomycetota</taxon>
        <taxon>Actinomycetes</taxon>
        <taxon>Micrococcales</taxon>
        <taxon>Microbacteriaceae</taxon>
        <taxon>Subtercola</taxon>
    </lineage>
</organism>
<keyword evidence="10" id="KW-1185">Reference proteome</keyword>
<feature type="transmembrane region" description="Helical" evidence="7">
    <location>
        <begin position="34"/>
        <end position="54"/>
    </location>
</feature>
<feature type="domain" description="VTT" evidence="8">
    <location>
        <begin position="54"/>
        <end position="178"/>
    </location>
</feature>
<dbReference type="InterPro" id="IPR032818">
    <property type="entry name" value="DedA-like"/>
</dbReference>
<keyword evidence="4 7" id="KW-0812">Transmembrane</keyword>
<evidence type="ECO:0000256" key="2">
    <source>
        <dbReference type="ARBA" id="ARBA00010792"/>
    </source>
</evidence>
<comment type="subcellular location">
    <subcellularLocation>
        <location evidence="1 7">Cell membrane</location>
        <topology evidence="1 7">Multi-pass membrane protein</topology>
    </subcellularLocation>
</comment>
<evidence type="ECO:0000313" key="9">
    <source>
        <dbReference type="EMBL" id="MBM7470585.1"/>
    </source>
</evidence>
<feature type="transmembrane region" description="Helical" evidence="7">
    <location>
        <begin position="192"/>
        <end position="210"/>
    </location>
</feature>
<dbReference type="EMBL" id="JAFBBU010000001">
    <property type="protein sequence ID" value="MBM7470585.1"/>
    <property type="molecule type" value="Genomic_DNA"/>
</dbReference>
<gene>
    <name evidence="9" type="ORF">JOE66_000219</name>
</gene>
<dbReference type="InterPro" id="IPR032816">
    <property type="entry name" value="VTT_dom"/>
</dbReference>
<evidence type="ECO:0000256" key="4">
    <source>
        <dbReference type="ARBA" id="ARBA00022692"/>
    </source>
</evidence>
<reference evidence="9 10" key="1">
    <citation type="submission" date="2021-01" db="EMBL/GenBank/DDBJ databases">
        <title>Sequencing the genomes of 1000 actinobacteria strains.</title>
        <authorList>
            <person name="Klenk H.-P."/>
        </authorList>
    </citation>
    <scope>NUCLEOTIDE SEQUENCE [LARGE SCALE GENOMIC DNA]</scope>
    <source>
        <strain evidence="9 10">DSM 13057</strain>
    </source>
</reference>
<protein>
    <submittedName>
        <fullName evidence="9">Membrane-associated protein</fullName>
    </submittedName>
</protein>
<name>A0ABS2L1E5_9MICO</name>
<evidence type="ECO:0000256" key="5">
    <source>
        <dbReference type="ARBA" id="ARBA00022989"/>
    </source>
</evidence>
<evidence type="ECO:0000256" key="6">
    <source>
        <dbReference type="ARBA" id="ARBA00023136"/>
    </source>
</evidence>
<keyword evidence="3 7" id="KW-1003">Cell membrane</keyword>
<dbReference type="PANTHER" id="PTHR30353:SF0">
    <property type="entry name" value="TRANSMEMBRANE PROTEIN"/>
    <property type="match status" value="1"/>
</dbReference>
<keyword evidence="6 7" id="KW-0472">Membrane</keyword>
<dbReference type="RefSeq" id="WP_205106319.1">
    <property type="nucleotide sequence ID" value="NZ_BAAAHT010000018.1"/>
</dbReference>
<sequence>MNHLLQQLHTVMTPTVHTASILDPSALLTGAGPWVMVVIMAIIFIETGLLFPFLPGDTLVFTAALLAVPLGLPLWVLVVGVSIAAILGDQTGYHIGRRFGPRLFKPDARVFKTRYLNEADAFFTKYGGRSLVLARFVPIVRTYVPPVVGMSKLPFRTFLIWNTTGGVAWAVILTIAGYFLGGIPFVANNVEIIAIIIAVVSVGPVVISFIRNRRKSRPYDTA</sequence>
<dbReference type="Proteomes" id="UP000776164">
    <property type="component" value="Unassembled WGS sequence"/>
</dbReference>
<evidence type="ECO:0000256" key="3">
    <source>
        <dbReference type="ARBA" id="ARBA00022475"/>
    </source>
</evidence>
<evidence type="ECO:0000256" key="7">
    <source>
        <dbReference type="RuleBase" id="RU367016"/>
    </source>
</evidence>